<reference evidence="2" key="1">
    <citation type="submission" date="2019-08" db="EMBL/GenBank/DDBJ databases">
        <title>The improved chromosome-level genome for the pearl oyster Pinctada fucata martensii using PacBio sequencing and Hi-C.</title>
        <authorList>
            <person name="Zheng Z."/>
        </authorList>
    </citation>
    <scope>NUCLEOTIDE SEQUENCE</scope>
    <source>
        <strain evidence="2">ZZ-2019</strain>
        <tissue evidence="2">Adductor muscle</tissue>
    </source>
</reference>
<feature type="compositionally biased region" description="Low complexity" evidence="1">
    <location>
        <begin position="98"/>
        <end position="107"/>
    </location>
</feature>
<feature type="region of interest" description="Disordered" evidence="1">
    <location>
        <begin position="368"/>
        <end position="413"/>
    </location>
</feature>
<evidence type="ECO:0000313" key="3">
    <source>
        <dbReference type="Proteomes" id="UP001186944"/>
    </source>
</evidence>
<organism evidence="2 3">
    <name type="scientific">Pinctada imbricata</name>
    <name type="common">Atlantic pearl-oyster</name>
    <name type="synonym">Pinctada martensii</name>
    <dbReference type="NCBI Taxonomy" id="66713"/>
    <lineage>
        <taxon>Eukaryota</taxon>
        <taxon>Metazoa</taxon>
        <taxon>Spiralia</taxon>
        <taxon>Lophotrochozoa</taxon>
        <taxon>Mollusca</taxon>
        <taxon>Bivalvia</taxon>
        <taxon>Autobranchia</taxon>
        <taxon>Pteriomorphia</taxon>
        <taxon>Pterioida</taxon>
        <taxon>Pterioidea</taxon>
        <taxon>Pteriidae</taxon>
        <taxon>Pinctada</taxon>
    </lineage>
</organism>
<evidence type="ECO:0000313" key="2">
    <source>
        <dbReference type="EMBL" id="KAK3097879.1"/>
    </source>
</evidence>
<proteinExistence type="predicted"/>
<feature type="compositionally biased region" description="Acidic residues" evidence="1">
    <location>
        <begin position="323"/>
        <end position="333"/>
    </location>
</feature>
<gene>
    <name evidence="2" type="ORF">FSP39_014085</name>
</gene>
<evidence type="ECO:0000256" key="1">
    <source>
        <dbReference type="SAM" id="MobiDB-lite"/>
    </source>
</evidence>
<feature type="compositionally biased region" description="Polar residues" evidence="1">
    <location>
        <begin position="370"/>
        <end position="392"/>
    </location>
</feature>
<dbReference type="EMBL" id="VSWD01000007">
    <property type="protein sequence ID" value="KAK3097879.1"/>
    <property type="molecule type" value="Genomic_DNA"/>
</dbReference>
<comment type="caution">
    <text evidence="2">The sequence shown here is derived from an EMBL/GenBank/DDBJ whole genome shotgun (WGS) entry which is preliminary data.</text>
</comment>
<name>A0AA88YJ80_PINIB</name>
<sequence length="447" mass="51011">MESNGVKKKKAPKHMEKMLFINYKEDQMLQEKLDEIHVESRIREIELDHERLNVKKEWRASCRKKIPVDSLGHASTTTKSPVLQKKQMIKGSRKPVMQSTPSQSRPQSSKDSDNVNAYLLGEYRRMSEVIPSILLALSKKDEKGKIKTPSDYSQQVLLNDSPPMEPDLYRITKLARAVKTMRQNLAYSHKIDMNRPRMSLSRMFKDIHQNRDETNQYTDGTCVLLKRKLEKRRRQSMPDLENPVMGNNRVHHANRLSKVHSAPVLHTGQPSHGTLKRHSIATTGIGAGASSEVGTSQRRLSQSGSPIKRQTSLPAPSLHVIEQEESSDDDDDDIVLQENISPNENKNAPIGRLNMPVRTNEKLLPKRRSLSTTIRPTISRDTSPLSKRSNLDASRGLSRSATNLSSSSESKQFIDEDEFRARQRVALEWKKYDRLKQKIDRFLVVEG</sequence>
<feature type="compositionally biased region" description="Polar residues" evidence="1">
    <location>
        <begin position="292"/>
        <end position="314"/>
    </location>
</feature>
<feature type="compositionally biased region" description="Low complexity" evidence="1">
    <location>
        <begin position="398"/>
        <end position="410"/>
    </location>
</feature>
<keyword evidence="3" id="KW-1185">Reference proteome</keyword>
<accession>A0AA88YJ80</accession>
<protein>
    <submittedName>
        <fullName evidence="2">Uncharacterized protein</fullName>
    </submittedName>
</protein>
<feature type="region of interest" description="Disordered" evidence="1">
    <location>
        <begin position="71"/>
        <end position="114"/>
    </location>
</feature>
<dbReference type="AlphaFoldDB" id="A0AA88YJ80"/>
<dbReference type="Proteomes" id="UP001186944">
    <property type="component" value="Unassembled WGS sequence"/>
</dbReference>
<feature type="region of interest" description="Disordered" evidence="1">
    <location>
        <begin position="286"/>
        <end position="333"/>
    </location>
</feature>